<organism evidence="1 2">
    <name type="scientific">Actinomadura fibrosa</name>
    <dbReference type="NCBI Taxonomy" id="111802"/>
    <lineage>
        <taxon>Bacteria</taxon>
        <taxon>Bacillati</taxon>
        <taxon>Actinomycetota</taxon>
        <taxon>Actinomycetes</taxon>
        <taxon>Streptosporangiales</taxon>
        <taxon>Thermomonosporaceae</taxon>
        <taxon>Actinomadura</taxon>
    </lineage>
</organism>
<name>A0ABW2Y2V6_9ACTN</name>
<reference evidence="2" key="1">
    <citation type="journal article" date="2019" name="Int. J. Syst. Evol. Microbiol.">
        <title>The Global Catalogue of Microorganisms (GCM) 10K type strain sequencing project: providing services to taxonomists for standard genome sequencing and annotation.</title>
        <authorList>
            <consortium name="The Broad Institute Genomics Platform"/>
            <consortium name="The Broad Institute Genome Sequencing Center for Infectious Disease"/>
            <person name="Wu L."/>
            <person name="Ma J."/>
        </authorList>
    </citation>
    <scope>NUCLEOTIDE SEQUENCE [LARGE SCALE GENOMIC DNA]</scope>
    <source>
        <strain evidence="2">JCM 9371</strain>
    </source>
</reference>
<keyword evidence="2" id="KW-1185">Reference proteome</keyword>
<accession>A0ABW2Y2V6</accession>
<gene>
    <name evidence="1" type="ORF">ACFQZM_48675</name>
</gene>
<evidence type="ECO:0000313" key="1">
    <source>
        <dbReference type="EMBL" id="MFD0692435.1"/>
    </source>
</evidence>
<dbReference type="Proteomes" id="UP001597063">
    <property type="component" value="Unassembled WGS sequence"/>
</dbReference>
<dbReference type="RefSeq" id="WP_131756203.1">
    <property type="nucleotide sequence ID" value="NZ_CAACUY010000013.1"/>
</dbReference>
<sequence length="174" mass="19491">MAGLLGDKHRFAVEVGSWDGSALRRVDLWVADQWVTCEDNMVFVQQFRHDVARTAAGVRSGDIPGPPFIGLSPAAAHWRLLAEIRDGEQECERFRFFGRWGWGPTTDNVTSFLWRDDDRLVITLEFWREGHLCTHPEHAGMVFIAEVLATEFAGVLEEAVTVLSDIPGLGHMTG</sequence>
<proteinExistence type="predicted"/>
<comment type="caution">
    <text evidence="1">The sequence shown here is derived from an EMBL/GenBank/DDBJ whole genome shotgun (WGS) entry which is preliminary data.</text>
</comment>
<protein>
    <submittedName>
        <fullName evidence="1">Uncharacterized protein</fullName>
    </submittedName>
</protein>
<dbReference type="EMBL" id="JBHTGP010000041">
    <property type="protein sequence ID" value="MFD0692435.1"/>
    <property type="molecule type" value="Genomic_DNA"/>
</dbReference>
<evidence type="ECO:0000313" key="2">
    <source>
        <dbReference type="Proteomes" id="UP001597063"/>
    </source>
</evidence>